<gene>
    <name evidence="3" type="ORF">GCM10009851_06420</name>
</gene>
<protein>
    <submittedName>
        <fullName evidence="3">Uncharacterized protein</fullName>
    </submittedName>
</protein>
<evidence type="ECO:0000256" key="1">
    <source>
        <dbReference type="SAM" id="MobiDB-lite"/>
    </source>
</evidence>
<proteinExistence type="predicted"/>
<sequence length="173" mass="17497">MSEGPHTLPRERAIRRLAGLVLGLLVSAPIVFATVVASSFGESMIAALETPFVVFGVGAVAVAVPLTGMLLRASHAQRPFAAAAASFGIVLVAAALLALAAAALVAGSTVFTMLVCWAPECFRAAVWVPSLLAVAGTLTTSIPVTPALARRLTRPGGPRGTEPPPAAARGPLI</sequence>
<feature type="transmembrane region" description="Helical" evidence="2">
    <location>
        <begin position="20"/>
        <end position="40"/>
    </location>
</feature>
<keyword evidence="2" id="KW-0812">Transmembrane</keyword>
<keyword evidence="4" id="KW-1185">Reference proteome</keyword>
<keyword evidence="2" id="KW-1133">Transmembrane helix</keyword>
<evidence type="ECO:0000256" key="2">
    <source>
        <dbReference type="SAM" id="Phobius"/>
    </source>
</evidence>
<dbReference type="EMBL" id="BAAAQY010000002">
    <property type="protein sequence ID" value="GAA2225383.1"/>
    <property type="molecule type" value="Genomic_DNA"/>
</dbReference>
<name>A0ABN3DA33_9MICO</name>
<accession>A0ABN3DA33</accession>
<evidence type="ECO:0000313" key="3">
    <source>
        <dbReference type="EMBL" id="GAA2225383.1"/>
    </source>
</evidence>
<dbReference type="Proteomes" id="UP001500929">
    <property type="component" value="Unassembled WGS sequence"/>
</dbReference>
<feature type="transmembrane region" description="Helical" evidence="2">
    <location>
        <begin position="126"/>
        <end position="149"/>
    </location>
</feature>
<evidence type="ECO:0000313" key="4">
    <source>
        <dbReference type="Proteomes" id="UP001500929"/>
    </source>
</evidence>
<organism evidence="3 4">
    <name type="scientific">Herbiconiux moechotypicola</name>
    <dbReference type="NCBI Taxonomy" id="637393"/>
    <lineage>
        <taxon>Bacteria</taxon>
        <taxon>Bacillati</taxon>
        <taxon>Actinomycetota</taxon>
        <taxon>Actinomycetes</taxon>
        <taxon>Micrococcales</taxon>
        <taxon>Microbacteriaceae</taxon>
        <taxon>Herbiconiux</taxon>
    </lineage>
</organism>
<keyword evidence="2" id="KW-0472">Membrane</keyword>
<reference evidence="3 4" key="1">
    <citation type="journal article" date="2019" name="Int. J. Syst. Evol. Microbiol.">
        <title>The Global Catalogue of Microorganisms (GCM) 10K type strain sequencing project: providing services to taxonomists for standard genome sequencing and annotation.</title>
        <authorList>
            <consortium name="The Broad Institute Genomics Platform"/>
            <consortium name="The Broad Institute Genome Sequencing Center for Infectious Disease"/>
            <person name="Wu L."/>
            <person name="Ma J."/>
        </authorList>
    </citation>
    <scope>NUCLEOTIDE SEQUENCE [LARGE SCALE GENOMIC DNA]</scope>
    <source>
        <strain evidence="3 4">JCM 16117</strain>
    </source>
</reference>
<dbReference type="RefSeq" id="WP_259478412.1">
    <property type="nucleotide sequence ID" value="NZ_BAAAQY010000002.1"/>
</dbReference>
<feature type="region of interest" description="Disordered" evidence="1">
    <location>
        <begin position="152"/>
        <end position="173"/>
    </location>
</feature>
<feature type="transmembrane region" description="Helical" evidence="2">
    <location>
        <begin position="83"/>
        <end position="106"/>
    </location>
</feature>
<comment type="caution">
    <text evidence="3">The sequence shown here is derived from an EMBL/GenBank/DDBJ whole genome shotgun (WGS) entry which is preliminary data.</text>
</comment>
<feature type="transmembrane region" description="Helical" evidence="2">
    <location>
        <begin position="52"/>
        <end position="71"/>
    </location>
</feature>